<sequence length="270" mass="29104">MKRAHCLIALCFAVALPAMPEPAQAHIAIDDIKRLEKSGQYLEAAKLWSSLAIDSEALASGAEFAASHWVDAANNFEKAGETDAQRLAVERAYAKLPGIDASQRYRIQAALAGFYVSRNPDKARELSRALLDDGRSLGFDAWGYGLACLTTAVAIENTQDKALTTALYVRGFDSAAADLDSRMGWLSAAYEQGIRFAQTSQNASLEALIRHRLEANRAAWASAAGTPAGDDGYVLRAARAYRARAIVYRENNAPDLATFAASQADSLTSR</sequence>
<organism evidence="2 3">
    <name type="scientific">Cupriavidus pauculus</name>
    <dbReference type="NCBI Taxonomy" id="82633"/>
    <lineage>
        <taxon>Bacteria</taxon>
        <taxon>Pseudomonadati</taxon>
        <taxon>Pseudomonadota</taxon>
        <taxon>Betaproteobacteria</taxon>
        <taxon>Burkholderiales</taxon>
        <taxon>Burkholderiaceae</taxon>
        <taxon>Cupriavidus</taxon>
    </lineage>
</organism>
<accession>A0A5P2H9L5</accession>
<feature type="chain" id="PRO_5024802056" description="Sel1 repeat family protein" evidence="1">
    <location>
        <begin position="26"/>
        <end position="270"/>
    </location>
</feature>
<protein>
    <recommendedName>
        <fullName evidence="4">Sel1 repeat family protein</fullName>
    </recommendedName>
</protein>
<dbReference type="OrthoDB" id="9797030at2"/>
<dbReference type="AlphaFoldDB" id="A0A5P2H9L5"/>
<feature type="signal peptide" evidence="1">
    <location>
        <begin position="1"/>
        <end position="25"/>
    </location>
</feature>
<name>A0A5P2H9L5_9BURK</name>
<dbReference type="RefSeq" id="WP_150374834.1">
    <property type="nucleotide sequence ID" value="NZ_CP044067.1"/>
</dbReference>
<dbReference type="Proteomes" id="UP000322822">
    <property type="component" value="Chromosome 2"/>
</dbReference>
<evidence type="ECO:0008006" key="4">
    <source>
        <dbReference type="Google" id="ProtNLM"/>
    </source>
</evidence>
<evidence type="ECO:0000313" key="2">
    <source>
        <dbReference type="EMBL" id="QET04772.1"/>
    </source>
</evidence>
<evidence type="ECO:0000313" key="3">
    <source>
        <dbReference type="Proteomes" id="UP000322822"/>
    </source>
</evidence>
<proteinExistence type="predicted"/>
<evidence type="ECO:0000256" key="1">
    <source>
        <dbReference type="SAM" id="SignalP"/>
    </source>
</evidence>
<reference evidence="2 3" key="1">
    <citation type="submission" date="2019-09" db="EMBL/GenBank/DDBJ databases">
        <title>FDA dAtabase for Regulatory Grade micrObial Sequences (FDA-ARGOS): Supporting development and validation of Infectious Disease Dx tests.</title>
        <authorList>
            <person name="Sciortino C."/>
            <person name="Tallon L."/>
            <person name="Sadzewicz L."/>
            <person name="Vavikolanu K."/>
            <person name="Mehta A."/>
            <person name="Aluvathingal J."/>
            <person name="Nadendla S."/>
            <person name="Nandy P."/>
            <person name="Geyer C."/>
            <person name="Yan Y."/>
            <person name="Sichtig H."/>
        </authorList>
    </citation>
    <scope>NUCLEOTIDE SEQUENCE [LARGE SCALE GENOMIC DNA]</scope>
    <source>
        <strain evidence="2 3">FDAARGOS_664</strain>
    </source>
</reference>
<dbReference type="EMBL" id="CP044067">
    <property type="protein sequence ID" value="QET04772.1"/>
    <property type="molecule type" value="Genomic_DNA"/>
</dbReference>
<keyword evidence="1" id="KW-0732">Signal</keyword>
<gene>
    <name evidence="2" type="ORF">FOB72_22015</name>
</gene>